<proteinExistence type="inferred from homology"/>
<evidence type="ECO:0000256" key="12">
    <source>
        <dbReference type="ARBA" id="ARBA00033708"/>
    </source>
</evidence>
<dbReference type="Proteomes" id="UP000739538">
    <property type="component" value="Unassembled WGS sequence"/>
</dbReference>
<feature type="transmembrane region" description="Helical" evidence="15">
    <location>
        <begin position="166"/>
        <end position="182"/>
    </location>
</feature>
<dbReference type="AlphaFoldDB" id="A0A956NC50"/>
<dbReference type="GO" id="GO:0046942">
    <property type="term" value="P:carboxylic acid transport"/>
    <property type="evidence" value="ECO:0007669"/>
    <property type="project" value="UniProtKB-ARBA"/>
</dbReference>
<comment type="caution">
    <text evidence="16">The sequence shown here is derived from an EMBL/GenBank/DDBJ whole genome shotgun (WGS) entry which is preliminary data.</text>
</comment>
<gene>
    <name evidence="16" type="ORF">KDA27_07250</name>
</gene>
<evidence type="ECO:0000313" key="16">
    <source>
        <dbReference type="EMBL" id="MCA9755581.1"/>
    </source>
</evidence>
<evidence type="ECO:0000256" key="6">
    <source>
        <dbReference type="ARBA" id="ARBA00022847"/>
    </source>
</evidence>
<comment type="similarity">
    <text evidence="2 13">Belongs to the sodium:solute symporter (SSF) (TC 2.A.21) family.</text>
</comment>
<evidence type="ECO:0000256" key="13">
    <source>
        <dbReference type="RuleBase" id="RU362091"/>
    </source>
</evidence>
<feature type="transmembrane region" description="Helical" evidence="15">
    <location>
        <begin position="515"/>
        <end position="534"/>
    </location>
</feature>
<dbReference type="EMBL" id="JAGQHS010000026">
    <property type="protein sequence ID" value="MCA9755581.1"/>
    <property type="molecule type" value="Genomic_DNA"/>
</dbReference>
<keyword evidence="11" id="KW-0739">Sodium transport</keyword>
<reference evidence="16" key="1">
    <citation type="submission" date="2020-04" db="EMBL/GenBank/DDBJ databases">
        <authorList>
            <person name="Zhang T."/>
        </authorList>
    </citation>
    <scope>NUCLEOTIDE SEQUENCE</scope>
    <source>
        <strain evidence="16">HKST-UBA02</strain>
    </source>
</reference>
<dbReference type="InterPro" id="IPR050277">
    <property type="entry name" value="Sodium:Solute_Symporter"/>
</dbReference>
<dbReference type="PANTHER" id="PTHR48086:SF3">
    <property type="entry name" value="SODIUM_PROLINE SYMPORTER"/>
    <property type="match status" value="1"/>
</dbReference>
<reference evidence="16" key="2">
    <citation type="journal article" date="2021" name="Microbiome">
        <title>Successional dynamics and alternative stable states in a saline activated sludge microbial community over 9 years.</title>
        <authorList>
            <person name="Wang Y."/>
            <person name="Ye J."/>
            <person name="Ju F."/>
            <person name="Liu L."/>
            <person name="Boyd J.A."/>
            <person name="Deng Y."/>
            <person name="Parks D.H."/>
            <person name="Jiang X."/>
            <person name="Yin X."/>
            <person name="Woodcroft B.J."/>
            <person name="Tyson G.W."/>
            <person name="Hugenholtz P."/>
            <person name="Polz M.F."/>
            <person name="Zhang T."/>
        </authorList>
    </citation>
    <scope>NUCLEOTIDE SEQUENCE</scope>
    <source>
        <strain evidence="16">HKST-UBA02</strain>
    </source>
</reference>
<dbReference type="InterPro" id="IPR001734">
    <property type="entry name" value="Na/solute_symporter"/>
</dbReference>
<feature type="transmembrane region" description="Helical" evidence="15">
    <location>
        <begin position="346"/>
        <end position="371"/>
    </location>
</feature>
<evidence type="ECO:0000256" key="2">
    <source>
        <dbReference type="ARBA" id="ARBA00006434"/>
    </source>
</evidence>
<evidence type="ECO:0000256" key="9">
    <source>
        <dbReference type="ARBA" id="ARBA00023065"/>
    </source>
</evidence>
<dbReference type="GO" id="GO:0005886">
    <property type="term" value="C:plasma membrane"/>
    <property type="evidence" value="ECO:0007669"/>
    <property type="project" value="UniProtKB-SubCell"/>
</dbReference>
<feature type="transmembrane region" description="Helical" evidence="15">
    <location>
        <begin position="406"/>
        <end position="425"/>
    </location>
</feature>
<dbReference type="InterPro" id="IPR038377">
    <property type="entry name" value="Na/Glc_symporter_sf"/>
</dbReference>
<feature type="compositionally biased region" description="Gly residues" evidence="14">
    <location>
        <begin position="572"/>
        <end position="583"/>
    </location>
</feature>
<comment type="catalytic activity">
    <reaction evidence="12">
        <text>L-proline(in) + Na(+)(in) = L-proline(out) + Na(+)(out)</text>
        <dbReference type="Rhea" id="RHEA:28967"/>
        <dbReference type="ChEBI" id="CHEBI:29101"/>
        <dbReference type="ChEBI" id="CHEBI:60039"/>
    </reaction>
</comment>
<dbReference type="PROSITE" id="PS50283">
    <property type="entry name" value="NA_SOLUT_SYMP_3"/>
    <property type="match status" value="1"/>
</dbReference>
<feature type="region of interest" description="Disordered" evidence="14">
    <location>
        <begin position="559"/>
        <end position="589"/>
    </location>
</feature>
<feature type="transmembrane region" description="Helical" evidence="15">
    <location>
        <begin position="611"/>
        <end position="630"/>
    </location>
</feature>
<keyword evidence="6" id="KW-0769">Symport</keyword>
<dbReference type="PANTHER" id="PTHR48086">
    <property type="entry name" value="SODIUM/PROLINE SYMPORTER-RELATED"/>
    <property type="match status" value="1"/>
</dbReference>
<name>A0A956NC50_UNCEI</name>
<keyword evidence="5 15" id="KW-0812">Transmembrane</keyword>
<keyword evidence="3" id="KW-0813">Transport</keyword>
<evidence type="ECO:0000256" key="14">
    <source>
        <dbReference type="SAM" id="MobiDB-lite"/>
    </source>
</evidence>
<keyword evidence="9" id="KW-0406">Ion transport</keyword>
<evidence type="ECO:0000256" key="11">
    <source>
        <dbReference type="ARBA" id="ARBA00023201"/>
    </source>
</evidence>
<keyword evidence="7 15" id="KW-1133">Transmembrane helix</keyword>
<evidence type="ECO:0000256" key="7">
    <source>
        <dbReference type="ARBA" id="ARBA00022989"/>
    </source>
</evidence>
<dbReference type="Pfam" id="PF00474">
    <property type="entry name" value="SSF"/>
    <property type="match status" value="1"/>
</dbReference>
<evidence type="ECO:0000313" key="17">
    <source>
        <dbReference type="Proteomes" id="UP000739538"/>
    </source>
</evidence>
<dbReference type="PROSITE" id="PS00457">
    <property type="entry name" value="NA_SOLUT_SYMP_2"/>
    <property type="match status" value="1"/>
</dbReference>
<feature type="transmembrane region" description="Helical" evidence="15">
    <location>
        <begin position="286"/>
        <end position="309"/>
    </location>
</feature>
<evidence type="ECO:0000256" key="5">
    <source>
        <dbReference type="ARBA" id="ARBA00022692"/>
    </source>
</evidence>
<keyword evidence="4" id="KW-1003">Cell membrane</keyword>
<feature type="transmembrane region" description="Helical" evidence="15">
    <location>
        <begin position="77"/>
        <end position="97"/>
    </location>
</feature>
<comment type="subcellular location">
    <subcellularLocation>
        <location evidence="1">Cell membrane</location>
        <topology evidence="1">Multi-pass membrane protein</topology>
    </subcellularLocation>
</comment>
<keyword evidence="8" id="KW-0915">Sodium</keyword>
<keyword evidence="10 15" id="KW-0472">Membrane</keyword>
<feature type="transmembrane region" description="Helical" evidence="15">
    <location>
        <begin position="431"/>
        <end position="456"/>
    </location>
</feature>
<evidence type="ECO:0000256" key="3">
    <source>
        <dbReference type="ARBA" id="ARBA00022448"/>
    </source>
</evidence>
<dbReference type="GO" id="GO:0006814">
    <property type="term" value="P:sodium ion transport"/>
    <property type="evidence" value="ECO:0007669"/>
    <property type="project" value="UniProtKB-KW"/>
</dbReference>
<evidence type="ECO:0000256" key="15">
    <source>
        <dbReference type="SAM" id="Phobius"/>
    </source>
</evidence>
<feature type="transmembrane region" description="Helical" evidence="15">
    <location>
        <begin position="248"/>
        <end position="266"/>
    </location>
</feature>
<feature type="region of interest" description="Disordered" evidence="14">
    <location>
        <begin position="691"/>
        <end position="712"/>
    </location>
</feature>
<evidence type="ECO:0000256" key="4">
    <source>
        <dbReference type="ARBA" id="ARBA00022475"/>
    </source>
</evidence>
<accession>A0A956NC50</accession>
<feature type="transmembrane region" description="Helical" evidence="15">
    <location>
        <begin position="6"/>
        <end position="24"/>
    </location>
</feature>
<feature type="transmembrane region" description="Helical" evidence="15">
    <location>
        <begin position="463"/>
        <end position="481"/>
    </location>
</feature>
<feature type="transmembrane region" description="Helical" evidence="15">
    <location>
        <begin position="45"/>
        <end position="65"/>
    </location>
</feature>
<feature type="transmembrane region" description="Helical" evidence="15">
    <location>
        <begin position="650"/>
        <end position="671"/>
    </location>
</feature>
<evidence type="ECO:0000256" key="8">
    <source>
        <dbReference type="ARBA" id="ARBA00023053"/>
    </source>
</evidence>
<dbReference type="GO" id="GO:0015293">
    <property type="term" value="F:symporter activity"/>
    <property type="evidence" value="ECO:0007669"/>
    <property type="project" value="UniProtKB-KW"/>
</dbReference>
<evidence type="ECO:0000256" key="1">
    <source>
        <dbReference type="ARBA" id="ARBA00004651"/>
    </source>
</evidence>
<dbReference type="Gene3D" id="1.20.1730.10">
    <property type="entry name" value="Sodium/glucose cotransporter"/>
    <property type="match status" value="1"/>
</dbReference>
<feature type="transmembrane region" description="Helical" evidence="15">
    <location>
        <begin position="194"/>
        <end position="213"/>
    </location>
</feature>
<organism evidence="16 17">
    <name type="scientific">Eiseniibacteriota bacterium</name>
    <dbReference type="NCBI Taxonomy" id="2212470"/>
    <lineage>
        <taxon>Bacteria</taxon>
        <taxon>Candidatus Eiseniibacteriota</taxon>
    </lineage>
</organism>
<feature type="transmembrane region" description="Helical" evidence="15">
    <location>
        <begin position="118"/>
        <end position="137"/>
    </location>
</feature>
<evidence type="ECO:0000256" key="10">
    <source>
        <dbReference type="ARBA" id="ARBA00023136"/>
    </source>
</evidence>
<sequence>MNLTALDWGIVLALLATLFGAAFYTNRYAKSVSTFLAAGRCGGRYLIAMAFAAAGTGVISLVYWFEIYYEAGYTAYWWSSLTEPALIVIALSGWIVYRFRQTRALTLAQFFETRYSRNFRVFAGLVAFISGLVNFGIYPAVGARFFIALCGLPTSVHWFGLDIQTYILLMVGLLTISLIFTFQGGQVTVMVTDFIQGAFANIVFVLLIGYLLGSVFRWDQIAEVLLQAPEGHSLVHPLKMGGQNDFNLSYFLIAVAIVFYTFNSWQGTSGYNASARSAHEAKMAGILYGWRFRVLLTVTIIIPLAVLTLERHPDFAVQAAQLRSALDGIDAPTEEQRTTLQGQLRVPYALALLLPPGLLGLVVASMLALFISTHDTYLHSWGSIFLQDVVLPFRKEPFEPKTHLRVLRLSIFGVALFIFFFSILVKPTQFIAMFFAITGAIFVSGAGAVIIGGLYWNRGTTRGAWAALLTGMVISTTGVFVKQLDATALQALSSSVPFLGRIAFFLKDGLTGQELTGIAMASSVLAYVLGSLLGPKRAFDMDRLLHRGVYAVEVPESGRESGAESVDELGTGARGETGVGSGTLGRRDGGSPKGWLERLGIDREFSRGDRWVAYVSIAWPLLWTAVFFVVTIWNLTTEVPDSWWIRFWRIWTWVFSAGALAVTLWFTIGGAKDLRYLLRHLSSFVPDPTDDGRVVRDPADTEAPAPDRNERI</sequence>
<dbReference type="InterPro" id="IPR018212">
    <property type="entry name" value="Na/solute_symporter_CS"/>
</dbReference>
<protein>
    <submittedName>
        <fullName evidence="16">Sodium:solute symporter</fullName>
    </submittedName>
</protein>